<evidence type="ECO:0000256" key="1">
    <source>
        <dbReference type="SAM" id="MobiDB-lite"/>
    </source>
</evidence>
<evidence type="ECO:0000259" key="2">
    <source>
        <dbReference type="PROSITE" id="PS50851"/>
    </source>
</evidence>
<organism evidence="3">
    <name type="scientific">mine drainage metagenome</name>
    <dbReference type="NCBI Taxonomy" id="410659"/>
    <lineage>
        <taxon>unclassified sequences</taxon>
        <taxon>metagenomes</taxon>
        <taxon>ecological metagenomes</taxon>
    </lineage>
</organism>
<protein>
    <submittedName>
        <fullName evidence="3">CheW-like domain protein</fullName>
    </submittedName>
</protein>
<accession>A0A1J5Q701</accession>
<dbReference type="SMART" id="SM00260">
    <property type="entry name" value="CheW"/>
    <property type="match status" value="1"/>
</dbReference>
<feature type="region of interest" description="Disordered" evidence="1">
    <location>
        <begin position="122"/>
        <end position="161"/>
    </location>
</feature>
<evidence type="ECO:0000313" key="3">
    <source>
        <dbReference type="EMBL" id="OIQ79160.1"/>
    </source>
</evidence>
<sequence>MSRTSLREFQTRLAQRLSAAQTGQSPSRWLAVMAGQRHLLLPLEQAGEISPVQRPTALPHAQPWFLGLVNLRGQLCGAVHLGQFLGEAVQPVGAQARLIQFATDLDINAALLVDQLVGLRSPDQLQPDSSERSQGNAGPPQVSLTPTGGGSASRPWGRAEESPPWIGAAYRDQDRQVWQVLDLVALAESDAFLRVV</sequence>
<dbReference type="InterPro" id="IPR002545">
    <property type="entry name" value="CheW-lke_dom"/>
</dbReference>
<dbReference type="Pfam" id="PF01584">
    <property type="entry name" value="CheW"/>
    <property type="match status" value="1"/>
</dbReference>
<dbReference type="AlphaFoldDB" id="A0A1J5Q701"/>
<name>A0A1J5Q701_9ZZZZ</name>
<dbReference type="PROSITE" id="PS50851">
    <property type="entry name" value="CHEW"/>
    <property type="match status" value="1"/>
</dbReference>
<dbReference type="EMBL" id="MLJW01001263">
    <property type="protein sequence ID" value="OIQ79160.1"/>
    <property type="molecule type" value="Genomic_DNA"/>
</dbReference>
<dbReference type="SUPFAM" id="SSF50341">
    <property type="entry name" value="CheW-like"/>
    <property type="match status" value="1"/>
</dbReference>
<feature type="domain" description="CheW-like" evidence="2">
    <location>
        <begin position="26"/>
        <end position="192"/>
    </location>
</feature>
<dbReference type="GO" id="GO:0007165">
    <property type="term" value="P:signal transduction"/>
    <property type="evidence" value="ECO:0007669"/>
    <property type="project" value="InterPro"/>
</dbReference>
<proteinExistence type="predicted"/>
<comment type="caution">
    <text evidence="3">The sequence shown here is derived from an EMBL/GenBank/DDBJ whole genome shotgun (WGS) entry which is preliminary data.</text>
</comment>
<feature type="compositionally biased region" description="Polar residues" evidence="1">
    <location>
        <begin position="123"/>
        <end position="146"/>
    </location>
</feature>
<reference evidence="3" key="1">
    <citation type="submission" date="2016-10" db="EMBL/GenBank/DDBJ databases">
        <title>Sequence of Gallionella enrichment culture.</title>
        <authorList>
            <person name="Poehlein A."/>
            <person name="Muehling M."/>
            <person name="Daniel R."/>
        </authorList>
    </citation>
    <scope>NUCLEOTIDE SEQUENCE</scope>
</reference>
<dbReference type="GO" id="GO:0006935">
    <property type="term" value="P:chemotaxis"/>
    <property type="evidence" value="ECO:0007669"/>
    <property type="project" value="InterPro"/>
</dbReference>
<dbReference type="Gene3D" id="2.40.50.180">
    <property type="entry name" value="CheA-289, Domain 4"/>
    <property type="match status" value="1"/>
</dbReference>
<gene>
    <name evidence="3" type="ORF">GALL_391080</name>
</gene>
<dbReference type="InterPro" id="IPR036061">
    <property type="entry name" value="CheW-like_dom_sf"/>
</dbReference>